<dbReference type="EMBL" id="JAUSQM010000001">
    <property type="protein sequence ID" value="MDP9822796.1"/>
    <property type="molecule type" value="Genomic_DNA"/>
</dbReference>
<gene>
    <name evidence="2" type="ORF">J2S59_002605</name>
</gene>
<evidence type="ECO:0000256" key="1">
    <source>
        <dbReference type="SAM" id="Phobius"/>
    </source>
</evidence>
<evidence type="ECO:0000313" key="2">
    <source>
        <dbReference type="EMBL" id="MDP9822796.1"/>
    </source>
</evidence>
<keyword evidence="1" id="KW-0812">Transmembrane</keyword>
<feature type="transmembrane region" description="Helical" evidence="1">
    <location>
        <begin position="108"/>
        <end position="127"/>
    </location>
</feature>
<reference evidence="2 3" key="1">
    <citation type="submission" date="2023-07" db="EMBL/GenBank/DDBJ databases">
        <title>Sequencing the genomes of 1000 actinobacteria strains.</title>
        <authorList>
            <person name="Klenk H.-P."/>
        </authorList>
    </citation>
    <scope>NUCLEOTIDE SEQUENCE [LARGE SCALE GENOMIC DNA]</scope>
    <source>
        <strain evidence="2 3">GD13</strain>
    </source>
</reference>
<organism evidence="2 3">
    <name type="scientific">Nocardioides massiliensis</name>
    <dbReference type="NCBI Taxonomy" id="1325935"/>
    <lineage>
        <taxon>Bacteria</taxon>
        <taxon>Bacillati</taxon>
        <taxon>Actinomycetota</taxon>
        <taxon>Actinomycetes</taxon>
        <taxon>Propionibacteriales</taxon>
        <taxon>Nocardioidaceae</taxon>
        <taxon>Nocardioides</taxon>
    </lineage>
</organism>
<feature type="transmembrane region" description="Helical" evidence="1">
    <location>
        <begin position="167"/>
        <end position="190"/>
    </location>
</feature>
<feature type="transmembrane region" description="Helical" evidence="1">
    <location>
        <begin position="14"/>
        <end position="35"/>
    </location>
</feature>
<keyword evidence="3" id="KW-1185">Reference proteome</keyword>
<keyword evidence="1" id="KW-1133">Transmembrane helix</keyword>
<protein>
    <recommendedName>
        <fullName evidence="4">VanZ-like domain-containing protein</fullName>
    </recommendedName>
</protein>
<name>A0ABT9NR60_9ACTN</name>
<evidence type="ECO:0008006" key="4">
    <source>
        <dbReference type="Google" id="ProtNLM"/>
    </source>
</evidence>
<dbReference type="RefSeq" id="WP_068119555.1">
    <property type="nucleotide sequence ID" value="NZ_CCXJ01000192.1"/>
</dbReference>
<dbReference type="Proteomes" id="UP001240447">
    <property type="component" value="Unassembled WGS sequence"/>
</dbReference>
<feature type="transmembrane region" description="Helical" evidence="1">
    <location>
        <begin position="139"/>
        <end position="161"/>
    </location>
</feature>
<evidence type="ECO:0000313" key="3">
    <source>
        <dbReference type="Proteomes" id="UP001240447"/>
    </source>
</evidence>
<dbReference type="Pfam" id="PF09997">
    <property type="entry name" value="DUF2238"/>
    <property type="match status" value="1"/>
</dbReference>
<dbReference type="InterPro" id="IPR014509">
    <property type="entry name" value="YjdF-like"/>
</dbReference>
<proteinExistence type="predicted"/>
<accession>A0ABT9NR60</accession>
<feature type="transmembrane region" description="Helical" evidence="1">
    <location>
        <begin position="47"/>
        <end position="68"/>
    </location>
</feature>
<comment type="caution">
    <text evidence="2">The sequence shown here is derived from an EMBL/GenBank/DDBJ whole genome shotgun (WGS) entry which is preliminary data.</text>
</comment>
<keyword evidence="1" id="KW-0472">Membrane</keyword>
<sequence>MTELVAARYPVPPVIRTANVAAKGGLVLMLLLALLHPESGNMEDKAAGVRALVYPLLSFTVPVVWYVWWRERSSLPWLADFMVTITCFTDILGNRMNLYDTIVWFDDWMHFMNTGLLAGAAILLTLHRSASLPSVLERALAVGATGAIAWEIGEYFAFISGSSHRHFAYADTLSDLGLGVLGSVVAAVVIHRSWQQGRLRSAAPQLDDWAGRPQVERLI</sequence>